<dbReference type="InterPro" id="IPR025638">
    <property type="entry name" value="DUF4336"/>
</dbReference>
<organism evidence="1 2">
    <name type="scientific">Sphaerospermopsis aphanizomenoides LEGE 00250</name>
    <dbReference type="NCBI Taxonomy" id="2777972"/>
    <lineage>
        <taxon>Bacteria</taxon>
        <taxon>Bacillati</taxon>
        <taxon>Cyanobacteriota</taxon>
        <taxon>Cyanophyceae</taxon>
        <taxon>Nostocales</taxon>
        <taxon>Aphanizomenonaceae</taxon>
        <taxon>Sphaerospermopsis</taxon>
        <taxon>Sphaerospermopsis aphanizomenoides</taxon>
    </lineage>
</organism>
<accession>A0ABR9VAR1</accession>
<protein>
    <submittedName>
        <fullName evidence="1">DUF4336 domain-containing protein</fullName>
    </submittedName>
</protein>
<proteinExistence type="predicted"/>
<name>A0ABR9VAR1_9CYAN</name>
<gene>
    <name evidence="1" type="ORF">IQ227_05730</name>
</gene>
<dbReference type="EMBL" id="JADEWB010000019">
    <property type="protein sequence ID" value="MBE9235551.1"/>
    <property type="molecule type" value="Genomic_DNA"/>
</dbReference>
<dbReference type="Pfam" id="PF14234">
    <property type="entry name" value="DUF4336"/>
    <property type="match status" value="1"/>
</dbReference>
<reference evidence="1 2" key="1">
    <citation type="submission" date="2020-10" db="EMBL/GenBank/DDBJ databases">
        <authorList>
            <person name="Castelo-Branco R."/>
            <person name="Eusebio N."/>
            <person name="Adriana R."/>
            <person name="Vieira A."/>
            <person name="Brugerolle De Fraissinette N."/>
            <person name="Rezende De Castro R."/>
            <person name="Schneider M.P."/>
            <person name="Vasconcelos V."/>
            <person name="Leao P.N."/>
        </authorList>
    </citation>
    <scope>NUCLEOTIDE SEQUENCE [LARGE SCALE GENOMIC DNA]</scope>
    <source>
        <strain evidence="1 2">LEGE 00250</strain>
    </source>
</reference>
<keyword evidence="2" id="KW-1185">Reference proteome</keyword>
<evidence type="ECO:0000313" key="2">
    <source>
        <dbReference type="Proteomes" id="UP000606776"/>
    </source>
</evidence>
<comment type="caution">
    <text evidence="1">The sequence shown here is derived from an EMBL/GenBank/DDBJ whole genome shotgun (WGS) entry which is preliminary data.</text>
</comment>
<evidence type="ECO:0000313" key="1">
    <source>
        <dbReference type="EMBL" id="MBE9235551.1"/>
    </source>
</evidence>
<dbReference type="Proteomes" id="UP000606776">
    <property type="component" value="Unassembled WGS sequence"/>
</dbReference>
<dbReference type="PANTHER" id="PTHR33835:SF2">
    <property type="entry name" value="LYSINE-TRNA LIGASE"/>
    <property type="match status" value="1"/>
</dbReference>
<sequence>MNTQGIENQQNLSWSFWPILPLYPYGKRKTLCREIIKDSLWIFDQLQGILYTVVPVRMTIIKLQEGGLLVYAPVAPTPECINLVKELEQKHGEVKYIILPTSSGLEHKIFVGPFARKFPQALPGFLTSQKKHS</sequence>
<dbReference type="PANTHER" id="PTHR33835">
    <property type="entry name" value="YALI0C07656P"/>
    <property type="match status" value="1"/>
</dbReference>